<protein>
    <submittedName>
        <fullName evidence="1">Uncharacterized protein</fullName>
    </submittedName>
</protein>
<sequence>MSLAGHKNTMQQRKKLHMALMCILWFDPARCDLPEDSRIHSSMIWTKPSMVDDENP</sequence>
<reference evidence="1" key="2">
    <citation type="journal article" date="2015" name="Data Brief">
        <title>Shoot transcriptome of the giant reed, Arundo donax.</title>
        <authorList>
            <person name="Barrero R.A."/>
            <person name="Guerrero F.D."/>
            <person name="Moolhuijzen P."/>
            <person name="Goolsby J.A."/>
            <person name="Tidwell J."/>
            <person name="Bellgard S.E."/>
            <person name="Bellgard M.I."/>
        </authorList>
    </citation>
    <scope>NUCLEOTIDE SEQUENCE</scope>
    <source>
        <tissue evidence="1">Shoot tissue taken approximately 20 cm above the soil surface</tissue>
    </source>
</reference>
<accession>A0A0A9AAJ5</accession>
<dbReference type="EMBL" id="GBRH01253833">
    <property type="protein sequence ID" value="JAD44062.1"/>
    <property type="molecule type" value="Transcribed_RNA"/>
</dbReference>
<dbReference type="AlphaFoldDB" id="A0A0A9AAJ5"/>
<evidence type="ECO:0000313" key="1">
    <source>
        <dbReference type="EMBL" id="JAD44062.1"/>
    </source>
</evidence>
<reference evidence="1" key="1">
    <citation type="submission" date="2014-09" db="EMBL/GenBank/DDBJ databases">
        <authorList>
            <person name="Magalhaes I.L.F."/>
            <person name="Oliveira U."/>
            <person name="Santos F.R."/>
            <person name="Vidigal T.H.D.A."/>
            <person name="Brescovit A.D."/>
            <person name="Santos A.J."/>
        </authorList>
    </citation>
    <scope>NUCLEOTIDE SEQUENCE</scope>
    <source>
        <tissue evidence="1">Shoot tissue taken approximately 20 cm above the soil surface</tissue>
    </source>
</reference>
<proteinExistence type="predicted"/>
<name>A0A0A9AAJ5_ARUDO</name>
<organism evidence="1">
    <name type="scientific">Arundo donax</name>
    <name type="common">Giant reed</name>
    <name type="synonym">Donax arundinaceus</name>
    <dbReference type="NCBI Taxonomy" id="35708"/>
    <lineage>
        <taxon>Eukaryota</taxon>
        <taxon>Viridiplantae</taxon>
        <taxon>Streptophyta</taxon>
        <taxon>Embryophyta</taxon>
        <taxon>Tracheophyta</taxon>
        <taxon>Spermatophyta</taxon>
        <taxon>Magnoliopsida</taxon>
        <taxon>Liliopsida</taxon>
        <taxon>Poales</taxon>
        <taxon>Poaceae</taxon>
        <taxon>PACMAD clade</taxon>
        <taxon>Arundinoideae</taxon>
        <taxon>Arundineae</taxon>
        <taxon>Arundo</taxon>
    </lineage>
</organism>